<evidence type="ECO:0000256" key="1">
    <source>
        <dbReference type="ARBA" id="ARBA00023118"/>
    </source>
</evidence>
<dbReference type="EMBL" id="BSBI01000013">
    <property type="protein sequence ID" value="GLF98165.1"/>
    <property type="molecule type" value="Genomic_DNA"/>
</dbReference>
<feature type="region of interest" description="Disordered" evidence="2">
    <location>
        <begin position="177"/>
        <end position="237"/>
    </location>
</feature>
<dbReference type="Gene3D" id="3.30.70.2660">
    <property type="match status" value="1"/>
</dbReference>
<dbReference type="InterPro" id="IPR010147">
    <property type="entry name" value="CRISPR-assoc_prot_CasD"/>
</dbReference>
<protein>
    <submittedName>
        <fullName evidence="3">Type I-E CRISPR-associated protein Cas5/CasD</fullName>
    </submittedName>
</protein>
<dbReference type="NCBIfam" id="TIGR02593">
    <property type="entry name" value="CRISPR_cas5"/>
    <property type="match status" value="1"/>
</dbReference>
<dbReference type="InterPro" id="IPR021124">
    <property type="entry name" value="CRISPR-assoc_prot_Cas5"/>
</dbReference>
<dbReference type="RefSeq" id="WP_323450151.1">
    <property type="nucleotide sequence ID" value="NZ_BSBI01000013.1"/>
</dbReference>
<sequence>MSVLVLVLAGPLQAWGLAARWAHRPTEPQPTKSGVIGLLGAACGLDRADTAGLARLAALTYAVRTDQPGHRLRDFHTTHSRTGKAMPLSNRFYLADAVFTAALAGPTPVMNRLHQALRSPVHPLFLGRRSCPPARPVAHSLHHDTDDPVTVLEHLVSWQAAGWFQQSHPGHRMTIHHDTHPTDPAARLANDHPLDFTPGRRRHAPRATATRALAAPQPADRDRDGGPDFFDALDDLT</sequence>
<dbReference type="Pfam" id="PF09704">
    <property type="entry name" value="Cas_Cas5d"/>
    <property type="match status" value="1"/>
</dbReference>
<keyword evidence="4" id="KW-1185">Reference proteome</keyword>
<keyword evidence="1" id="KW-0051">Antiviral defense</keyword>
<dbReference type="CDD" id="cd09756">
    <property type="entry name" value="Cas5_I-E"/>
    <property type="match status" value="1"/>
</dbReference>
<dbReference type="Proteomes" id="UP001291653">
    <property type="component" value="Unassembled WGS sequence"/>
</dbReference>
<gene>
    <name evidence="3" type="primary">cas5e</name>
    <name evidence="3" type="ORF">SYYSPA8_27730</name>
</gene>
<name>A0ABQ5P6R1_9ACTN</name>
<evidence type="ECO:0000313" key="4">
    <source>
        <dbReference type="Proteomes" id="UP001291653"/>
    </source>
</evidence>
<reference evidence="3 4" key="1">
    <citation type="submission" date="2022-10" db="EMBL/GenBank/DDBJ databases">
        <title>Draft genome sequence of Streptomyces sp. YSPA8.</title>
        <authorList>
            <person name="Moriuchi R."/>
            <person name="Dohra H."/>
            <person name="Yamamura H."/>
            <person name="Kodani S."/>
        </authorList>
    </citation>
    <scope>NUCLEOTIDE SEQUENCE [LARGE SCALE GENOMIC DNA]</scope>
    <source>
        <strain evidence="3 4">YSPA8</strain>
    </source>
</reference>
<feature type="compositionally biased region" description="Low complexity" evidence="2">
    <location>
        <begin position="206"/>
        <end position="218"/>
    </location>
</feature>
<dbReference type="NCBIfam" id="TIGR01868">
    <property type="entry name" value="casD_Cas5e"/>
    <property type="match status" value="1"/>
</dbReference>
<comment type="caution">
    <text evidence="3">The sequence shown here is derived from an EMBL/GenBank/DDBJ whole genome shotgun (WGS) entry which is preliminary data.</text>
</comment>
<proteinExistence type="predicted"/>
<accession>A0ABQ5P6R1</accession>
<dbReference type="InterPro" id="IPR013422">
    <property type="entry name" value="CRISPR-assoc_prot_Cas5_N"/>
</dbReference>
<evidence type="ECO:0000256" key="2">
    <source>
        <dbReference type="SAM" id="MobiDB-lite"/>
    </source>
</evidence>
<evidence type="ECO:0000313" key="3">
    <source>
        <dbReference type="EMBL" id="GLF98165.1"/>
    </source>
</evidence>
<organism evidence="3 4">
    <name type="scientific">Streptomyces yaizuensis</name>
    <dbReference type="NCBI Taxonomy" id="2989713"/>
    <lineage>
        <taxon>Bacteria</taxon>
        <taxon>Bacillati</taxon>
        <taxon>Actinomycetota</taxon>
        <taxon>Actinomycetes</taxon>
        <taxon>Kitasatosporales</taxon>
        <taxon>Streptomycetaceae</taxon>
        <taxon>Streptomyces</taxon>
    </lineage>
</organism>